<dbReference type="EMBL" id="JADOXO010000351">
    <property type="protein sequence ID" value="KAF9806018.1"/>
    <property type="molecule type" value="Genomic_DNA"/>
</dbReference>
<accession>A0A8H7TYB8</accession>
<name>A0A8H7TYB8_9APHY</name>
<evidence type="ECO:0000256" key="1">
    <source>
        <dbReference type="SAM" id="MobiDB-lite"/>
    </source>
</evidence>
<reference evidence="2" key="2">
    <citation type="journal article" name="Front. Microbiol.">
        <title>Degradative Capacity of Two Strains of Rhodonia placenta: From Phenotype to Genotype.</title>
        <authorList>
            <person name="Kolle M."/>
            <person name="Horta M.A.C."/>
            <person name="Nowrousian M."/>
            <person name="Ohm R.A."/>
            <person name="Benz J.P."/>
            <person name="Pilgard A."/>
        </authorList>
    </citation>
    <scope>NUCLEOTIDE SEQUENCE</scope>
    <source>
        <strain evidence="2">FPRL280</strain>
    </source>
</reference>
<evidence type="ECO:0000313" key="2">
    <source>
        <dbReference type="EMBL" id="KAF9806018.1"/>
    </source>
</evidence>
<proteinExistence type="predicted"/>
<gene>
    <name evidence="2" type="ORF">IEO21_08846</name>
</gene>
<reference evidence="2" key="1">
    <citation type="submission" date="2020-11" db="EMBL/GenBank/DDBJ databases">
        <authorList>
            <person name="Koelle M."/>
            <person name="Horta M.A.C."/>
            <person name="Nowrousian M."/>
            <person name="Ohm R.A."/>
            <person name="Benz P."/>
            <person name="Pilgard A."/>
        </authorList>
    </citation>
    <scope>NUCLEOTIDE SEQUENCE</scope>
    <source>
        <strain evidence="2">FPRL280</strain>
    </source>
</reference>
<evidence type="ECO:0000313" key="3">
    <source>
        <dbReference type="Proteomes" id="UP000639403"/>
    </source>
</evidence>
<feature type="region of interest" description="Disordered" evidence="1">
    <location>
        <begin position="1"/>
        <end position="20"/>
    </location>
</feature>
<dbReference type="AlphaFoldDB" id="A0A8H7TYB8"/>
<dbReference type="Proteomes" id="UP000639403">
    <property type="component" value="Unassembled WGS sequence"/>
</dbReference>
<comment type="caution">
    <text evidence="2">The sequence shown here is derived from an EMBL/GenBank/DDBJ whole genome shotgun (WGS) entry which is preliminary data.</text>
</comment>
<protein>
    <submittedName>
        <fullName evidence="2">Uncharacterized protein</fullName>
    </submittedName>
</protein>
<sequence length="441" mass="47691">MLGSIKGARATGRTLGTRPTVSHASAFPKALRLHRFQSTASGSSTAGSQVAAGVTGGAVVLLGGYAWYHFSGAKTAVDASKAAANYYQETKRAIAENAPKNPSEVIEFLRKNTKSYAGLIPGASSYIDSTFDTFDQLHQNHGDEVNRVLQEGYDDIHKIIQESGNGVSVETGMKVMGVLHKRMGELEEVGKKVGQDVFKTLSEKHPEIKEKLGGGYEELKDMAEKSGPEAKKILDDTLSQVKDIFEKGFSPDSLSQAQKLVSSKVSEARKLAQSSGQDAWNEALKQAQPYLDKVPEIKKLVEDNASSFMAAGASQSKVVQEVFAKVKDAAEGGTAGNDQKMKELREFIEKTAHDVQGQGSGGVEHGLQVLQDWAKAMPGGEEMLKQAPSMSALMQLAQDRGDDAKKLTKEAYEDIVKVLEEKGKKARDLLEKSQNDVKRKS</sequence>
<organism evidence="2 3">
    <name type="scientific">Rhodonia placenta</name>
    <dbReference type="NCBI Taxonomy" id="104341"/>
    <lineage>
        <taxon>Eukaryota</taxon>
        <taxon>Fungi</taxon>
        <taxon>Dikarya</taxon>
        <taxon>Basidiomycota</taxon>
        <taxon>Agaricomycotina</taxon>
        <taxon>Agaricomycetes</taxon>
        <taxon>Polyporales</taxon>
        <taxon>Adustoporiaceae</taxon>
        <taxon>Rhodonia</taxon>
    </lineage>
</organism>